<dbReference type="InterPro" id="IPR050237">
    <property type="entry name" value="ATP-dep_AMP-bd_enzyme"/>
</dbReference>
<dbReference type="PANTHER" id="PTHR43767">
    <property type="entry name" value="LONG-CHAIN-FATTY-ACID--COA LIGASE"/>
    <property type="match status" value="1"/>
</dbReference>
<dbReference type="AlphaFoldDB" id="A0A4Q7L7G0"/>
<keyword evidence="4" id="KW-1185">Reference proteome</keyword>
<comment type="caution">
    <text evidence="3">The sequence shown here is derived from an EMBL/GenBank/DDBJ whole genome shotgun (WGS) entry which is preliminary data.</text>
</comment>
<dbReference type="EMBL" id="SGWQ01000001">
    <property type="protein sequence ID" value="RZS44571.1"/>
    <property type="molecule type" value="Genomic_DNA"/>
</dbReference>
<protein>
    <submittedName>
        <fullName evidence="3">Long-chain acyl-CoA synthetase</fullName>
    </submittedName>
</protein>
<evidence type="ECO:0000259" key="1">
    <source>
        <dbReference type="Pfam" id="PF00501"/>
    </source>
</evidence>
<feature type="domain" description="AMP-binding enzyme C-terminal" evidence="2">
    <location>
        <begin position="409"/>
        <end position="484"/>
    </location>
</feature>
<dbReference type="PANTHER" id="PTHR43767:SF1">
    <property type="entry name" value="NONRIBOSOMAL PEPTIDE SYNTHASE PES1 (EUROFUNG)-RELATED"/>
    <property type="match status" value="1"/>
</dbReference>
<dbReference type="InterPro" id="IPR042099">
    <property type="entry name" value="ANL_N_sf"/>
</dbReference>
<dbReference type="Gene3D" id="3.40.50.12780">
    <property type="entry name" value="N-terminal domain of ligase-like"/>
    <property type="match status" value="1"/>
</dbReference>
<proteinExistence type="predicted"/>
<dbReference type="Pfam" id="PF13193">
    <property type="entry name" value="AMP-binding_C"/>
    <property type="match status" value="1"/>
</dbReference>
<name>A0A4Q7L7G0_9PSEU</name>
<dbReference type="Proteomes" id="UP000294257">
    <property type="component" value="Unassembled WGS sequence"/>
</dbReference>
<accession>A0A4Q7L7G0</accession>
<dbReference type="InterPro" id="IPR020845">
    <property type="entry name" value="AMP-binding_CS"/>
</dbReference>
<dbReference type="InterPro" id="IPR025110">
    <property type="entry name" value="AMP-bd_C"/>
</dbReference>
<dbReference type="OrthoDB" id="9803968at2"/>
<gene>
    <name evidence="3" type="ORF">EV193_101447</name>
</gene>
<evidence type="ECO:0000313" key="3">
    <source>
        <dbReference type="EMBL" id="RZS44571.1"/>
    </source>
</evidence>
<dbReference type="PROSITE" id="PS00455">
    <property type="entry name" value="AMP_BINDING"/>
    <property type="match status" value="1"/>
</dbReference>
<dbReference type="GO" id="GO:0016878">
    <property type="term" value="F:acid-thiol ligase activity"/>
    <property type="evidence" value="ECO:0007669"/>
    <property type="project" value="UniProtKB-ARBA"/>
</dbReference>
<sequence length="498" mass="51193">MQNIADLVTAAAQRSGGHLALVDATAGTSCTWAELDAAVDAQARALIEAGVRPGDRVVVRLPTSTRFAVGLFGALRAGAVAVPANPDTPGPEIAHVLADSGVVALVGEPVDGVTVVPPAEPGVAGEPVTPTGGGEDLAVLAYTSGTSGAPRGVMLSHRALLSNVDQCAALRPPPVTHTDRVLLVIPMYHSYGLGPGLLQTAAAAATAVLLERFELERVLAVCAEQRITTIVGVPAMYAALAAVDPERLAESLASARLLTSGAAPLPEPVWTAIRAATGLGVHEGYGLTETGPVLTSSLASGFPKPGSVGGPLPGVELRLVDNDGSDIAEPTDDEDDFGADYGRGGTGRVSARGANLFRGYWPDGAHGPDADGWFTTGDVGYLDDDGDLHLVDRANDLIIVNGFNVYPHEVERALVELDGVAEAAAVGVPDERTGERVKAVVVTRPGVSLAESVVIEHCAARLARFKVPAVVEFADALPHTVTGKVQRVRLRGVDTVDS</sequence>
<feature type="domain" description="AMP-dependent synthetase/ligase" evidence="1">
    <location>
        <begin position="10"/>
        <end position="361"/>
    </location>
</feature>
<organism evidence="3 4">
    <name type="scientific">Herbihabitans rhizosphaerae</name>
    <dbReference type="NCBI Taxonomy" id="1872711"/>
    <lineage>
        <taxon>Bacteria</taxon>
        <taxon>Bacillati</taxon>
        <taxon>Actinomycetota</taxon>
        <taxon>Actinomycetes</taxon>
        <taxon>Pseudonocardiales</taxon>
        <taxon>Pseudonocardiaceae</taxon>
        <taxon>Herbihabitans</taxon>
    </lineage>
</organism>
<evidence type="ECO:0000313" key="4">
    <source>
        <dbReference type="Proteomes" id="UP000294257"/>
    </source>
</evidence>
<reference evidence="3 4" key="1">
    <citation type="submission" date="2019-02" db="EMBL/GenBank/DDBJ databases">
        <title>Genomic Encyclopedia of Type Strains, Phase IV (KMG-IV): sequencing the most valuable type-strain genomes for metagenomic binning, comparative biology and taxonomic classification.</title>
        <authorList>
            <person name="Goeker M."/>
        </authorList>
    </citation>
    <scope>NUCLEOTIDE SEQUENCE [LARGE SCALE GENOMIC DNA]</scope>
    <source>
        <strain evidence="3 4">DSM 101727</strain>
    </source>
</reference>
<dbReference type="SUPFAM" id="SSF56801">
    <property type="entry name" value="Acetyl-CoA synthetase-like"/>
    <property type="match status" value="1"/>
</dbReference>
<dbReference type="Pfam" id="PF00501">
    <property type="entry name" value="AMP-binding"/>
    <property type="match status" value="1"/>
</dbReference>
<dbReference type="InterPro" id="IPR000873">
    <property type="entry name" value="AMP-dep_synth/lig_dom"/>
</dbReference>
<dbReference type="RefSeq" id="WP_130342244.1">
    <property type="nucleotide sequence ID" value="NZ_SGWQ01000001.1"/>
</dbReference>
<dbReference type="InterPro" id="IPR045851">
    <property type="entry name" value="AMP-bd_C_sf"/>
</dbReference>
<evidence type="ECO:0000259" key="2">
    <source>
        <dbReference type="Pfam" id="PF13193"/>
    </source>
</evidence>
<dbReference type="Gene3D" id="3.30.300.30">
    <property type="match status" value="1"/>
</dbReference>